<dbReference type="InterPro" id="IPR001087">
    <property type="entry name" value="GDSL"/>
</dbReference>
<proteinExistence type="inferred from homology"/>
<feature type="chain" id="PRO_5017955635" evidence="5">
    <location>
        <begin position="32"/>
        <end position="399"/>
    </location>
</feature>
<evidence type="ECO:0000256" key="3">
    <source>
        <dbReference type="ARBA" id="ARBA00022801"/>
    </source>
</evidence>
<dbReference type="GO" id="GO:0016788">
    <property type="term" value="F:hydrolase activity, acting on ester bonds"/>
    <property type="evidence" value="ECO:0007669"/>
    <property type="project" value="InterPro"/>
</dbReference>
<dbReference type="PANTHER" id="PTHR22835:SF649">
    <property type="entry name" value="OS01G0651000 PROTEIN"/>
    <property type="match status" value="1"/>
</dbReference>
<dbReference type="EMBL" id="NCVQ01000004">
    <property type="protein sequence ID" value="PWZ32007.1"/>
    <property type="molecule type" value="Genomic_DNA"/>
</dbReference>
<reference evidence="6 7" key="1">
    <citation type="journal article" date="2018" name="Nat. Genet.">
        <title>Extensive intraspecific gene order and gene structural variations between Mo17 and other maize genomes.</title>
        <authorList>
            <person name="Sun S."/>
            <person name="Zhou Y."/>
            <person name="Chen J."/>
            <person name="Shi J."/>
            <person name="Zhao H."/>
            <person name="Zhao H."/>
            <person name="Song W."/>
            <person name="Zhang M."/>
            <person name="Cui Y."/>
            <person name="Dong X."/>
            <person name="Liu H."/>
            <person name="Ma X."/>
            <person name="Jiao Y."/>
            <person name="Wang B."/>
            <person name="Wei X."/>
            <person name="Stein J.C."/>
            <person name="Glaubitz J.C."/>
            <person name="Lu F."/>
            <person name="Yu G."/>
            <person name="Liang C."/>
            <person name="Fengler K."/>
            <person name="Li B."/>
            <person name="Rafalski A."/>
            <person name="Schnable P.S."/>
            <person name="Ware D.H."/>
            <person name="Buckler E.S."/>
            <person name="Lai J."/>
        </authorList>
    </citation>
    <scope>NUCLEOTIDE SEQUENCE [LARGE SCALE GENOMIC DNA]</scope>
    <source>
        <strain evidence="7">cv. Missouri 17</strain>
        <tissue evidence="6">Seedling</tissue>
    </source>
</reference>
<dbReference type="Proteomes" id="UP000251960">
    <property type="component" value="Chromosome 3"/>
</dbReference>
<feature type="signal peptide" evidence="5">
    <location>
        <begin position="1"/>
        <end position="31"/>
    </location>
</feature>
<evidence type="ECO:0000256" key="4">
    <source>
        <dbReference type="ARBA" id="ARBA00023180"/>
    </source>
</evidence>
<dbReference type="Pfam" id="PF00657">
    <property type="entry name" value="Lipase_GDSL"/>
    <property type="match status" value="1"/>
</dbReference>
<protein>
    <submittedName>
        <fullName evidence="6">GDSL esterase/lipase</fullName>
    </submittedName>
</protein>
<evidence type="ECO:0000256" key="5">
    <source>
        <dbReference type="SAM" id="SignalP"/>
    </source>
</evidence>
<dbReference type="Gene3D" id="3.40.50.1110">
    <property type="entry name" value="SGNH hydrolase"/>
    <property type="match status" value="1"/>
</dbReference>
<evidence type="ECO:0000256" key="2">
    <source>
        <dbReference type="ARBA" id="ARBA00022729"/>
    </source>
</evidence>
<evidence type="ECO:0000313" key="7">
    <source>
        <dbReference type="Proteomes" id="UP000251960"/>
    </source>
</evidence>
<name>A0A3L6FJZ4_MAIZE</name>
<sequence>MMGFSCQHRSASLRIFLVSVVLLLTAPAGRCHCYKRIFSFGDSIIDTGNFARSGPIMEYPFGMTYFHHPTGRISDGRVLVDFYAQALQLPLIPPNLPEKDKGLFPTGANFAVYGSTAMPPEYYRRWNHDVRACYVGVQMGWFKQMLQRIAPWDGRYLLYIYTILYRVPRRRQEASVHMPNRLIIPSGAKRQILSESLIVLGEIGGNDYNFWFAARRPREQAGQFIPDIVATIGSAAQELIGMGAKAILIPNNFPIGCVPTYLSGYRSGNRADYDEHGCLRWFNDFSQRHNRALRGEVDRLRAQHPGVKLIYADYYGAAMEFVKDPHRFGIGDPLTACCGGDDQPYHINRPCNRAARLWGKPSGFASWDGMHMTEKAYQVISHGVLNGPFADPPFAKWSC</sequence>
<evidence type="ECO:0000313" key="6">
    <source>
        <dbReference type="EMBL" id="PWZ32007.1"/>
    </source>
</evidence>
<keyword evidence="4" id="KW-0325">Glycoprotein</keyword>
<dbReference type="ExpressionAtlas" id="A0A3L6FJZ4">
    <property type="expression patterns" value="baseline"/>
</dbReference>
<accession>A0A3L6FJZ4</accession>
<keyword evidence="3" id="KW-0378">Hydrolase</keyword>
<dbReference type="PANTHER" id="PTHR22835">
    <property type="entry name" value="ZINC FINGER FYVE DOMAIN CONTAINING PROTEIN"/>
    <property type="match status" value="1"/>
</dbReference>
<dbReference type="InterPro" id="IPR036514">
    <property type="entry name" value="SGNH_hydro_sf"/>
</dbReference>
<keyword evidence="2 5" id="KW-0732">Signal</keyword>
<dbReference type="CDD" id="cd01837">
    <property type="entry name" value="SGNH_plant_lipase_like"/>
    <property type="match status" value="1"/>
</dbReference>
<dbReference type="AlphaFoldDB" id="A0A3L6FJZ4"/>
<comment type="similarity">
    <text evidence="1">Belongs to the 'GDSL' lipolytic enzyme family.</text>
</comment>
<gene>
    <name evidence="6" type="primary">At1g28600_0</name>
    <name evidence="6" type="ORF">Zm00014a_026073</name>
</gene>
<organism evidence="6 7">
    <name type="scientific">Zea mays</name>
    <name type="common">Maize</name>
    <dbReference type="NCBI Taxonomy" id="4577"/>
    <lineage>
        <taxon>Eukaryota</taxon>
        <taxon>Viridiplantae</taxon>
        <taxon>Streptophyta</taxon>
        <taxon>Embryophyta</taxon>
        <taxon>Tracheophyta</taxon>
        <taxon>Spermatophyta</taxon>
        <taxon>Magnoliopsida</taxon>
        <taxon>Liliopsida</taxon>
        <taxon>Poales</taxon>
        <taxon>Poaceae</taxon>
        <taxon>PACMAD clade</taxon>
        <taxon>Panicoideae</taxon>
        <taxon>Andropogonodae</taxon>
        <taxon>Andropogoneae</taxon>
        <taxon>Tripsacinae</taxon>
        <taxon>Zea</taxon>
    </lineage>
</organism>
<evidence type="ECO:0000256" key="1">
    <source>
        <dbReference type="ARBA" id="ARBA00008668"/>
    </source>
</evidence>
<dbReference type="InterPro" id="IPR035669">
    <property type="entry name" value="SGNH_plant_lipase-like"/>
</dbReference>
<comment type="caution">
    <text evidence="6">The sequence shown here is derived from an EMBL/GenBank/DDBJ whole genome shotgun (WGS) entry which is preliminary data.</text>
</comment>